<feature type="transmembrane region" description="Helical" evidence="9">
    <location>
        <begin position="896"/>
        <end position="914"/>
    </location>
</feature>
<organism evidence="12 13">
    <name type="scientific">Adineta steineri</name>
    <dbReference type="NCBI Taxonomy" id="433720"/>
    <lineage>
        <taxon>Eukaryota</taxon>
        <taxon>Metazoa</taxon>
        <taxon>Spiralia</taxon>
        <taxon>Gnathifera</taxon>
        <taxon>Rotifera</taxon>
        <taxon>Eurotatoria</taxon>
        <taxon>Bdelloidea</taxon>
        <taxon>Adinetida</taxon>
        <taxon>Adinetidae</taxon>
        <taxon>Adineta</taxon>
    </lineage>
</organism>
<sequence>MCDGKEDCLNGEDEEQCWRLEANQCDENEYRCHNGQCIPLAFQNDGILNPDCMDRTDEVKPISYPKKCIHAPAFRCEESSCYPIPGKKPPFPCGDGECVGPHEKCNNNRHLYAQMPILTTGMKEPCWQAMHCLTGQQERNECSCVEGVEIPCISMAAYRCPLDYFTFPEIPIVSNHVYLVYKRPFMNDEGNTIEPSYICFGKDLCTVPNTIIYEILNRTCIDYDEEIGVMFSSYPGWNTMLKVIQTVFSSICASPLTECPHPSLYRCNDTSKCISIHRLRDGVSDCQLNDDEKYTNTCSLNSNNMDRFRCSDENLCLSMLTIQNGIIDCLNGEDEMSHFERHLQNHIIIQYVCDGIQHFLPIEINGRNETDETECDLWKGNNSYTHCNSVWNCPKGEDELDSMNSNGSLSSDQIPTYIQPVAAVKSERTISYKCHRGIGVFVRTSNESVIKCMCPPSTYGYYCQYQSQRVSLTVQVRSATDWLSMFTFVFLLITDQNEIESYDYRYYSAITDCILKWNIYLLYRTRPKDASKNYSVRIYVYKREATALEYRTSWHYPLHFSFLPVHRMAVQITIPSLAIITRESICPLDCNKHGSCIVANSNTAKKIFLCRCHPGWYGIYCQYAEKPSTTCSCAPNSLCISSYPVSICVCPLGRGGPKCWIKTDVLQDMNIYKSTETNILVHSQNRCSSINDLFNSSLVLLHRIRRIKYYHWFCQKHHDLMCFYDKIDMCLCNDKREAVCIILDQNTRYICQDDSGNCENGGECFQDDLQCPSRAICRCPACFHGSKCQFSTKGFSLSLDNILGYQIRPSPGLTNQLNVVKFSLVLVVVMFFIGTFSGIFSAMVFIQKNSRKVGSVDFLLRTCVNYGDWLNASVAIERALTVIQGIHFDKEKSKRIAKWAIVLLFFIIATTNLHDPLNRRLITDEDEQRTWCIIRYSSLAETYNSVSQIVHFSLPFALNIISSLIIIVNIARARSRTQKEQTLKKHIRKQLALNKHLFISPIILVLLAVPGLIISLISGCMKTDREPWLPLIGYFISFVPSLLVFVVFVLPSTTYKAEFKNILMKMYHKVR</sequence>
<feature type="disulfide bond" evidence="7">
    <location>
        <begin position="612"/>
        <end position="621"/>
    </location>
</feature>
<name>A0A819W786_9BILA</name>
<reference evidence="12" key="1">
    <citation type="submission" date="2021-02" db="EMBL/GenBank/DDBJ databases">
        <authorList>
            <person name="Nowell W R."/>
        </authorList>
    </citation>
    <scope>NUCLEOTIDE SEQUENCE</scope>
</reference>
<accession>A0A819W786</accession>
<dbReference type="GO" id="GO:0005886">
    <property type="term" value="C:plasma membrane"/>
    <property type="evidence" value="ECO:0007669"/>
    <property type="project" value="TreeGrafter"/>
</dbReference>
<dbReference type="EMBL" id="CAJOAZ010005959">
    <property type="protein sequence ID" value="CAF4118867.1"/>
    <property type="molecule type" value="Genomic_DNA"/>
</dbReference>
<dbReference type="SUPFAM" id="SSF81321">
    <property type="entry name" value="Family A G protein-coupled receptor-like"/>
    <property type="match status" value="1"/>
</dbReference>
<dbReference type="PROSITE" id="PS50262">
    <property type="entry name" value="G_PROTEIN_RECEP_F1_2"/>
    <property type="match status" value="1"/>
</dbReference>
<evidence type="ECO:0000256" key="3">
    <source>
        <dbReference type="ARBA" id="ARBA00022737"/>
    </source>
</evidence>
<keyword evidence="5 9" id="KW-0472">Membrane</keyword>
<dbReference type="Gene3D" id="1.20.1070.10">
    <property type="entry name" value="Rhodopsin 7-helix transmembrane proteins"/>
    <property type="match status" value="1"/>
</dbReference>
<dbReference type="PROSITE" id="PS50068">
    <property type="entry name" value="LDLRA_2"/>
    <property type="match status" value="2"/>
</dbReference>
<evidence type="ECO:0000256" key="5">
    <source>
        <dbReference type="ARBA" id="ARBA00023136"/>
    </source>
</evidence>
<evidence type="ECO:0000256" key="8">
    <source>
        <dbReference type="PROSITE-ProRule" id="PRU00124"/>
    </source>
</evidence>
<evidence type="ECO:0000256" key="9">
    <source>
        <dbReference type="SAM" id="Phobius"/>
    </source>
</evidence>
<feature type="disulfide bond" evidence="7">
    <location>
        <begin position="586"/>
        <end position="596"/>
    </location>
</feature>
<evidence type="ECO:0000256" key="4">
    <source>
        <dbReference type="ARBA" id="ARBA00022989"/>
    </source>
</evidence>
<evidence type="ECO:0000313" key="12">
    <source>
        <dbReference type="EMBL" id="CAF4118867.1"/>
    </source>
</evidence>
<dbReference type="InterPro" id="IPR002172">
    <property type="entry name" value="LDrepeatLR_classA_rpt"/>
</dbReference>
<dbReference type="SUPFAM" id="SSF57424">
    <property type="entry name" value="LDL receptor-like module"/>
    <property type="match status" value="2"/>
</dbReference>
<evidence type="ECO:0000256" key="1">
    <source>
        <dbReference type="ARBA" id="ARBA00004167"/>
    </source>
</evidence>
<dbReference type="InterPro" id="IPR036055">
    <property type="entry name" value="LDL_receptor-like_sf"/>
</dbReference>
<comment type="caution">
    <text evidence="7">Lacks conserved residue(s) required for the propagation of feature annotation.</text>
</comment>
<dbReference type="Proteomes" id="UP000663844">
    <property type="component" value="Unassembled WGS sequence"/>
</dbReference>
<dbReference type="Gene3D" id="2.10.25.10">
    <property type="entry name" value="Laminin"/>
    <property type="match status" value="1"/>
</dbReference>
<feature type="domain" description="G-protein coupled receptors family 1 profile" evidence="11">
    <location>
        <begin position="869"/>
        <end position="1048"/>
    </location>
</feature>
<evidence type="ECO:0000256" key="2">
    <source>
        <dbReference type="ARBA" id="ARBA00022692"/>
    </source>
</evidence>
<keyword evidence="4 9" id="KW-1133">Transmembrane helix</keyword>
<evidence type="ECO:0000256" key="7">
    <source>
        <dbReference type="PROSITE-ProRule" id="PRU00076"/>
    </source>
</evidence>
<evidence type="ECO:0000313" key="13">
    <source>
        <dbReference type="Proteomes" id="UP000663844"/>
    </source>
</evidence>
<dbReference type="InterPro" id="IPR050685">
    <property type="entry name" value="LDLR"/>
</dbReference>
<dbReference type="AlphaFoldDB" id="A0A819W786"/>
<dbReference type="SMART" id="SM00181">
    <property type="entry name" value="EGF"/>
    <property type="match status" value="2"/>
</dbReference>
<keyword evidence="6 7" id="KW-1015">Disulfide bond</keyword>
<protein>
    <submittedName>
        <fullName evidence="12">Uncharacterized protein</fullName>
    </submittedName>
</protein>
<keyword evidence="7" id="KW-0245">EGF-like domain</keyword>
<evidence type="ECO:0000259" key="11">
    <source>
        <dbReference type="PROSITE" id="PS50262"/>
    </source>
</evidence>
<keyword evidence="2 9" id="KW-0812">Transmembrane</keyword>
<dbReference type="PROSITE" id="PS00022">
    <property type="entry name" value="EGF_1"/>
    <property type="match status" value="2"/>
</dbReference>
<comment type="caution">
    <text evidence="12">The sequence shown here is derived from an EMBL/GenBank/DDBJ whole genome shotgun (WGS) entry which is preliminary data.</text>
</comment>
<feature type="disulfide bond" evidence="8">
    <location>
        <begin position="25"/>
        <end position="37"/>
    </location>
</feature>
<dbReference type="GO" id="GO:0016192">
    <property type="term" value="P:vesicle-mediated transport"/>
    <property type="evidence" value="ECO:0007669"/>
    <property type="project" value="UniProtKB-ARBA"/>
</dbReference>
<feature type="domain" description="EGF-like" evidence="10">
    <location>
        <begin position="582"/>
        <end position="622"/>
    </location>
</feature>
<feature type="transmembrane region" description="Helical" evidence="9">
    <location>
        <begin position="992"/>
        <end position="1019"/>
    </location>
</feature>
<proteinExistence type="predicted"/>
<dbReference type="CDD" id="cd00112">
    <property type="entry name" value="LDLa"/>
    <property type="match status" value="1"/>
</dbReference>
<dbReference type="SMART" id="SM00192">
    <property type="entry name" value="LDLa"/>
    <property type="match status" value="3"/>
</dbReference>
<gene>
    <name evidence="12" type="ORF">OXD698_LOCUS36365</name>
</gene>
<evidence type="ECO:0000256" key="6">
    <source>
        <dbReference type="ARBA" id="ARBA00023157"/>
    </source>
</evidence>
<dbReference type="Gene3D" id="4.10.400.10">
    <property type="entry name" value="Low-density Lipoprotein Receptor"/>
    <property type="match status" value="2"/>
</dbReference>
<feature type="transmembrane region" description="Helical" evidence="9">
    <location>
        <begin position="822"/>
        <end position="846"/>
    </location>
</feature>
<comment type="subcellular location">
    <subcellularLocation>
        <location evidence="1">Membrane</location>
        <topology evidence="1">Single-pass membrane protein</topology>
    </subcellularLocation>
</comment>
<feature type="transmembrane region" description="Helical" evidence="9">
    <location>
        <begin position="949"/>
        <end position="971"/>
    </location>
</feature>
<feature type="transmembrane region" description="Helical" evidence="9">
    <location>
        <begin position="1031"/>
        <end position="1050"/>
    </location>
</feature>
<dbReference type="InterPro" id="IPR000742">
    <property type="entry name" value="EGF"/>
</dbReference>
<dbReference type="PANTHER" id="PTHR24270">
    <property type="entry name" value="LOW-DENSITY LIPOPROTEIN RECEPTOR-RELATED"/>
    <property type="match status" value="1"/>
</dbReference>
<evidence type="ECO:0000259" key="10">
    <source>
        <dbReference type="PROSITE" id="PS50026"/>
    </source>
</evidence>
<dbReference type="PROSITE" id="PS50026">
    <property type="entry name" value="EGF_3"/>
    <property type="match status" value="1"/>
</dbReference>
<dbReference type="PROSITE" id="PS01186">
    <property type="entry name" value="EGF_2"/>
    <property type="match status" value="1"/>
</dbReference>
<dbReference type="Pfam" id="PF00057">
    <property type="entry name" value="Ldl_recept_a"/>
    <property type="match status" value="1"/>
</dbReference>
<dbReference type="InterPro" id="IPR017452">
    <property type="entry name" value="GPCR_Rhodpsn_7TM"/>
</dbReference>
<keyword evidence="3" id="KW-0677">Repeat</keyword>